<evidence type="ECO:0000313" key="1">
    <source>
        <dbReference type="EMBL" id="QEL13664.1"/>
    </source>
</evidence>
<name>A0A5C1A979_9BACT</name>
<dbReference type="InterPro" id="IPR028994">
    <property type="entry name" value="Integrin_alpha_N"/>
</dbReference>
<dbReference type="KEGG" id="lrs:PX52LOC_00522"/>
<evidence type="ECO:0008006" key="3">
    <source>
        <dbReference type="Google" id="ProtNLM"/>
    </source>
</evidence>
<gene>
    <name evidence="1" type="ORF">PX52LOC_00522</name>
</gene>
<keyword evidence="2" id="KW-1185">Reference proteome</keyword>
<proteinExistence type="predicted"/>
<protein>
    <recommendedName>
        <fullName evidence="3">VCBS repeat-containing protein</fullName>
    </recommendedName>
</protein>
<dbReference type="SUPFAM" id="SSF69318">
    <property type="entry name" value="Integrin alpha N-terminal domain"/>
    <property type="match status" value="1"/>
</dbReference>
<sequence length="387" mass="39199">MSESKVRLRAELLEARDVPAGPTIFAVGGGPGGSPRVEVFSTTTGVKVADFLAFENTFTGGVTTAIGDVNGDNVSDLIVGASVGGGPRVKVIDGRFFTTTGGTFTDGSGQINDAAVLADFFAFESTQRGGTNVATGSFIGANNADLVIGAGPGGGPRVRILDGAQITAQGRAFTSNNVNDTVANFFAFEPSFRNGITVAASPSPLGGLAFSDLVVAPGIGGGPRVRVLAGGPIAAKQLLYTSNDLGDTRADFFAFDPNLRTGLYVAAADYNRDGFVDVAVGTGPGVTATYAVYNGATISAGNFTGLGLNDVLYSFSYAGYTNGVTVGAAVILNSVNNGYLLTGIGGQGVVGQVEVSQLTAGSGFITRQTVYNLAFDPNFLGGVFVSV</sequence>
<dbReference type="EMBL" id="CP042425">
    <property type="protein sequence ID" value="QEL13664.1"/>
    <property type="molecule type" value="Genomic_DNA"/>
</dbReference>
<organism evidence="1 2">
    <name type="scientific">Limnoglobus roseus</name>
    <dbReference type="NCBI Taxonomy" id="2598579"/>
    <lineage>
        <taxon>Bacteria</taxon>
        <taxon>Pseudomonadati</taxon>
        <taxon>Planctomycetota</taxon>
        <taxon>Planctomycetia</taxon>
        <taxon>Gemmatales</taxon>
        <taxon>Gemmataceae</taxon>
        <taxon>Limnoglobus</taxon>
    </lineage>
</organism>
<reference evidence="2" key="1">
    <citation type="submission" date="2019-08" db="EMBL/GenBank/DDBJ databases">
        <title>Limnoglobus roseus gen. nov., sp. nov., a novel freshwater planctomycete with a giant genome from the family Gemmataceae.</title>
        <authorList>
            <person name="Kulichevskaya I.S."/>
            <person name="Naumoff D.G."/>
            <person name="Miroshnikov K."/>
            <person name="Ivanova A."/>
            <person name="Philippov D.A."/>
            <person name="Hakobyan A."/>
            <person name="Rijpstra I.C."/>
            <person name="Sinninghe Damste J.S."/>
            <person name="Liesack W."/>
            <person name="Dedysh S.N."/>
        </authorList>
    </citation>
    <scope>NUCLEOTIDE SEQUENCE [LARGE SCALE GENOMIC DNA]</scope>
    <source>
        <strain evidence="2">PX52</strain>
    </source>
</reference>
<dbReference type="AlphaFoldDB" id="A0A5C1A979"/>
<dbReference type="Proteomes" id="UP000324974">
    <property type="component" value="Chromosome"/>
</dbReference>
<accession>A0A5C1A979</accession>
<dbReference type="RefSeq" id="WP_149108618.1">
    <property type="nucleotide sequence ID" value="NZ_CP042425.1"/>
</dbReference>
<dbReference type="OrthoDB" id="227135at2"/>
<evidence type="ECO:0000313" key="2">
    <source>
        <dbReference type="Proteomes" id="UP000324974"/>
    </source>
</evidence>